<evidence type="ECO:0000313" key="2">
    <source>
        <dbReference type="EMBL" id="VEH14332.1"/>
    </source>
</evidence>
<dbReference type="Proteomes" id="UP000274578">
    <property type="component" value="Chromosome 1"/>
</dbReference>
<evidence type="ECO:0008006" key="4">
    <source>
        <dbReference type="Google" id="ProtNLM"/>
    </source>
</evidence>
<dbReference type="AlphaFoldDB" id="A0A3S4V831"/>
<accession>A0A3S4V831</accession>
<evidence type="ECO:0000256" key="1">
    <source>
        <dbReference type="SAM" id="SignalP"/>
    </source>
</evidence>
<reference evidence="2 3" key="1">
    <citation type="submission" date="2018-12" db="EMBL/GenBank/DDBJ databases">
        <authorList>
            <consortium name="Pathogen Informatics"/>
        </authorList>
    </citation>
    <scope>NUCLEOTIDE SEQUENCE [LARGE SCALE GENOMIC DNA]</scope>
    <source>
        <strain evidence="2 3">NCTC13071</strain>
    </source>
</reference>
<dbReference type="EMBL" id="LR134384">
    <property type="protein sequence ID" value="VEH14332.1"/>
    <property type="molecule type" value="Genomic_DNA"/>
</dbReference>
<feature type="signal peptide" evidence="1">
    <location>
        <begin position="1"/>
        <end position="20"/>
    </location>
</feature>
<gene>
    <name evidence="2" type="ORF">NCTC13071_00302</name>
</gene>
<evidence type="ECO:0000313" key="3">
    <source>
        <dbReference type="Proteomes" id="UP000274578"/>
    </source>
</evidence>
<name>A0A3S4V831_9BACT</name>
<dbReference type="RefSeq" id="WP_018919458.1">
    <property type="nucleotide sequence ID" value="NZ_LR134384.1"/>
</dbReference>
<keyword evidence="1" id="KW-0732">Signal</keyword>
<feature type="chain" id="PRO_5018784163" description="Tetratricopeptide repeat protein" evidence="1">
    <location>
        <begin position="21"/>
        <end position="711"/>
    </location>
</feature>
<proteinExistence type="predicted"/>
<dbReference type="KEGG" id="poc:NCTC13071_00302"/>
<protein>
    <recommendedName>
        <fullName evidence="4">Tetratricopeptide repeat protein</fullName>
    </recommendedName>
</protein>
<organism evidence="2 3">
    <name type="scientific">Segatella oris</name>
    <dbReference type="NCBI Taxonomy" id="28135"/>
    <lineage>
        <taxon>Bacteria</taxon>
        <taxon>Pseudomonadati</taxon>
        <taxon>Bacteroidota</taxon>
        <taxon>Bacteroidia</taxon>
        <taxon>Bacteroidales</taxon>
        <taxon>Prevotellaceae</taxon>
        <taxon>Segatella</taxon>
    </lineage>
</organism>
<dbReference type="GeneID" id="85011220"/>
<sequence length="711" mass="82278">MKKSIVLISLLMMLPLGSNACGPFPRVHNYYMMNVVGESNSPLASPDFITPLTAYWKSYTGLKEGFFDDDCKLLIEAAKLKKDAEMLTYVRHIAKYQHICERRKESWDYPSKEELALHKAQIMRMRAAALAYKGSRLTQQYTLLLMRSYLLDNNVKGILLAWTTRASRLPVGIYKEMCRNIYAYALLNNGKREEALAIYVSQGDVASIQWAARNFQHLDGIQSFYNGNANSPALRWLVQNFVNNVQENVDCEWMEDYTDTEDDGFKSEAKAFMAFAERVVRDGKSREPALWKAASAMISYTLGDTKKAEEKSHLAMTMSGTLLERDNARAIHLLAVTALMREGHSFDAGFIVKELRFLDGKRDQKAFELSYYGRVLDRIMSQNIIEYYAKRHNINMAVAGRGMLERADSPEDEGEFKYDPGHARYSSYEEYFCDLDSMTADQLRDYMAFIHKKQYDDALEQYILTKNTFRDADYFNDLLATKLIAEGRFAEALPVLKKVPLAYVNSLGMSVYMVRRDYKKPRWLVRQRVNDELDDYGVPSLEDIPLKHNQKIAFCEEMNSLEQRYKLANNATRPELAMQLAVRYYQASCYGDCWYLTHYDKLFGDSTRFWEKNFAQQAMIYLDVAKQEKSLRQEALYARAFVQNSITSNGLWWLYDEEEHYKAVKNDVACEQAYDELLGYIRKNPSQVADYVSRCDVIRKDLKAVGMAYSR</sequence>